<dbReference type="EMBL" id="FMZZ01000017">
    <property type="protein sequence ID" value="SDD76703.1"/>
    <property type="molecule type" value="Genomic_DNA"/>
</dbReference>
<name>A0A1G6XFX7_9PSEU</name>
<dbReference type="AlphaFoldDB" id="A0A1G6XFX7"/>
<protein>
    <submittedName>
        <fullName evidence="2">Uncharacterized protein</fullName>
    </submittedName>
</protein>
<dbReference type="Proteomes" id="UP000199501">
    <property type="component" value="Unassembled WGS sequence"/>
</dbReference>
<feature type="region of interest" description="Disordered" evidence="1">
    <location>
        <begin position="1"/>
        <end position="59"/>
    </location>
</feature>
<dbReference type="OrthoDB" id="9951406at2"/>
<accession>A0A1G6XFX7</accession>
<organism evidence="2 3">
    <name type="scientific">Actinokineospora iranica</name>
    <dbReference type="NCBI Taxonomy" id="1271860"/>
    <lineage>
        <taxon>Bacteria</taxon>
        <taxon>Bacillati</taxon>
        <taxon>Actinomycetota</taxon>
        <taxon>Actinomycetes</taxon>
        <taxon>Pseudonocardiales</taxon>
        <taxon>Pseudonocardiaceae</taxon>
        <taxon>Actinokineospora</taxon>
    </lineage>
</organism>
<proteinExistence type="predicted"/>
<sequence>MAETADRMVSLPSPRSFVDSEAADTAATEGVIGGRAGSWPPPGPAEDEGYEPTIVRGRD</sequence>
<dbReference type="RefSeq" id="WP_091456224.1">
    <property type="nucleotide sequence ID" value="NZ_FMZZ01000017.1"/>
</dbReference>
<evidence type="ECO:0000313" key="2">
    <source>
        <dbReference type="EMBL" id="SDD76703.1"/>
    </source>
</evidence>
<keyword evidence="3" id="KW-1185">Reference proteome</keyword>
<reference evidence="3" key="1">
    <citation type="submission" date="2016-10" db="EMBL/GenBank/DDBJ databases">
        <authorList>
            <person name="Varghese N."/>
            <person name="Submissions S."/>
        </authorList>
    </citation>
    <scope>NUCLEOTIDE SEQUENCE [LARGE SCALE GENOMIC DNA]</scope>
    <source>
        <strain evidence="3">IBRC-M 10403</strain>
    </source>
</reference>
<gene>
    <name evidence="2" type="ORF">SAMN05216174_11772</name>
</gene>
<evidence type="ECO:0000256" key="1">
    <source>
        <dbReference type="SAM" id="MobiDB-lite"/>
    </source>
</evidence>
<evidence type="ECO:0000313" key="3">
    <source>
        <dbReference type="Proteomes" id="UP000199501"/>
    </source>
</evidence>